<accession>A0AAW2IHS5</accession>
<gene>
    <name evidence="1" type="ORF">Sradi_7290700</name>
</gene>
<evidence type="ECO:0008006" key="2">
    <source>
        <dbReference type="Google" id="ProtNLM"/>
    </source>
</evidence>
<dbReference type="AlphaFoldDB" id="A0AAW2IHS5"/>
<comment type="caution">
    <text evidence="1">The sequence shown here is derived from an EMBL/GenBank/DDBJ whole genome shotgun (WGS) entry which is preliminary data.</text>
</comment>
<reference evidence="1" key="1">
    <citation type="submission" date="2020-06" db="EMBL/GenBank/DDBJ databases">
        <authorList>
            <person name="Li T."/>
            <person name="Hu X."/>
            <person name="Zhang T."/>
            <person name="Song X."/>
            <person name="Zhang H."/>
            <person name="Dai N."/>
            <person name="Sheng W."/>
            <person name="Hou X."/>
            <person name="Wei L."/>
        </authorList>
    </citation>
    <scope>NUCLEOTIDE SEQUENCE</scope>
    <source>
        <strain evidence="1">G02</strain>
        <tissue evidence="1">Leaf</tissue>
    </source>
</reference>
<reference evidence="1" key="2">
    <citation type="journal article" date="2024" name="Plant">
        <title>Genomic evolution and insights into agronomic trait innovations of Sesamum species.</title>
        <authorList>
            <person name="Miao H."/>
            <person name="Wang L."/>
            <person name="Qu L."/>
            <person name="Liu H."/>
            <person name="Sun Y."/>
            <person name="Le M."/>
            <person name="Wang Q."/>
            <person name="Wei S."/>
            <person name="Zheng Y."/>
            <person name="Lin W."/>
            <person name="Duan Y."/>
            <person name="Cao H."/>
            <person name="Xiong S."/>
            <person name="Wang X."/>
            <person name="Wei L."/>
            <person name="Li C."/>
            <person name="Ma Q."/>
            <person name="Ju M."/>
            <person name="Zhao R."/>
            <person name="Li G."/>
            <person name="Mu C."/>
            <person name="Tian Q."/>
            <person name="Mei H."/>
            <person name="Zhang T."/>
            <person name="Gao T."/>
            <person name="Zhang H."/>
        </authorList>
    </citation>
    <scope>NUCLEOTIDE SEQUENCE</scope>
    <source>
        <strain evidence="1">G02</strain>
    </source>
</reference>
<sequence length="181" mass="20231">MCGGSIRLRTGMQWLSLYEIGGSSFWEFWKRECGGENIQSVRAGLLPNWSWFDDYTGPGGRIWLAWDAVEVSVEVLTVGEQFVHCRLGNRRTSSTCLITVVYGECDPVRRRLLWAELLTISSAIVDSPWCALGDFNITIDESESLGGTADISQAMTEFRECLMDAAHPSAFYGVPLYMAQL</sequence>
<dbReference type="SUPFAM" id="SSF56219">
    <property type="entry name" value="DNase I-like"/>
    <property type="match status" value="1"/>
</dbReference>
<evidence type="ECO:0000313" key="1">
    <source>
        <dbReference type="EMBL" id="KAL0281749.1"/>
    </source>
</evidence>
<organism evidence="1">
    <name type="scientific">Sesamum radiatum</name>
    <name type="common">Black benniseed</name>
    <dbReference type="NCBI Taxonomy" id="300843"/>
    <lineage>
        <taxon>Eukaryota</taxon>
        <taxon>Viridiplantae</taxon>
        <taxon>Streptophyta</taxon>
        <taxon>Embryophyta</taxon>
        <taxon>Tracheophyta</taxon>
        <taxon>Spermatophyta</taxon>
        <taxon>Magnoliopsida</taxon>
        <taxon>eudicotyledons</taxon>
        <taxon>Gunneridae</taxon>
        <taxon>Pentapetalae</taxon>
        <taxon>asterids</taxon>
        <taxon>lamiids</taxon>
        <taxon>Lamiales</taxon>
        <taxon>Pedaliaceae</taxon>
        <taxon>Sesamum</taxon>
    </lineage>
</organism>
<proteinExistence type="predicted"/>
<dbReference type="InterPro" id="IPR036691">
    <property type="entry name" value="Endo/exonu/phosph_ase_sf"/>
</dbReference>
<protein>
    <recommendedName>
        <fullName evidence="2">Endonuclease/exonuclease/phosphatase domain-containing protein</fullName>
    </recommendedName>
</protein>
<dbReference type="Gene3D" id="3.60.10.10">
    <property type="entry name" value="Endonuclease/exonuclease/phosphatase"/>
    <property type="match status" value="1"/>
</dbReference>
<dbReference type="EMBL" id="JACGWJ010001587">
    <property type="protein sequence ID" value="KAL0281749.1"/>
    <property type="molecule type" value="Genomic_DNA"/>
</dbReference>
<name>A0AAW2IHS5_SESRA</name>